<protein>
    <submittedName>
        <fullName evidence="1">Uncharacterized protein</fullName>
    </submittedName>
</protein>
<reference evidence="1" key="2">
    <citation type="submission" date="2023-06" db="EMBL/GenBank/DDBJ databases">
        <authorList>
            <consortium name="Lawrence Berkeley National Laboratory"/>
            <person name="Haridas S."/>
            <person name="Hensen N."/>
            <person name="Bonometti L."/>
            <person name="Westerberg I."/>
            <person name="Brannstrom I.O."/>
            <person name="Guillou S."/>
            <person name="Cros-Aarteil S."/>
            <person name="Calhoun S."/>
            <person name="Kuo A."/>
            <person name="Mondo S."/>
            <person name="Pangilinan J."/>
            <person name="Riley R."/>
            <person name="Labutti K."/>
            <person name="Andreopoulos B."/>
            <person name="Lipzen A."/>
            <person name="Chen C."/>
            <person name="Yanf M."/>
            <person name="Daum C."/>
            <person name="Ng V."/>
            <person name="Clum A."/>
            <person name="Steindorff A."/>
            <person name="Ohm R."/>
            <person name="Martin F."/>
            <person name="Silar P."/>
            <person name="Natvig D."/>
            <person name="Lalanne C."/>
            <person name="Gautier V."/>
            <person name="Ament-Velasquez S.L."/>
            <person name="Kruys A."/>
            <person name="Hutchinson M.I."/>
            <person name="Powell A.J."/>
            <person name="Barry K."/>
            <person name="Miller A.N."/>
            <person name="Grigoriev I.V."/>
            <person name="Debuchy R."/>
            <person name="Gladieux P."/>
            <person name="Thoren M.H."/>
            <person name="Johannesson H."/>
        </authorList>
    </citation>
    <scope>NUCLEOTIDE SEQUENCE</scope>
    <source>
        <strain evidence="1">CBS 118394</strain>
    </source>
</reference>
<keyword evidence="2" id="KW-1185">Reference proteome</keyword>
<dbReference type="Proteomes" id="UP001283341">
    <property type="component" value="Unassembled WGS sequence"/>
</dbReference>
<dbReference type="EMBL" id="JAUEDM010000003">
    <property type="protein sequence ID" value="KAK3322899.1"/>
    <property type="molecule type" value="Genomic_DNA"/>
</dbReference>
<organism evidence="1 2">
    <name type="scientific">Apodospora peruviana</name>
    <dbReference type="NCBI Taxonomy" id="516989"/>
    <lineage>
        <taxon>Eukaryota</taxon>
        <taxon>Fungi</taxon>
        <taxon>Dikarya</taxon>
        <taxon>Ascomycota</taxon>
        <taxon>Pezizomycotina</taxon>
        <taxon>Sordariomycetes</taxon>
        <taxon>Sordariomycetidae</taxon>
        <taxon>Sordariales</taxon>
        <taxon>Lasiosphaeriaceae</taxon>
        <taxon>Apodospora</taxon>
    </lineage>
</organism>
<dbReference type="AlphaFoldDB" id="A0AAE0ID36"/>
<evidence type="ECO:0000313" key="2">
    <source>
        <dbReference type="Proteomes" id="UP001283341"/>
    </source>
</evidence>
<name>A0AAE0ID36_9PEZI</name>
<accession>A0AAE0ID36</accession>
<proteinExistence type="predicted"/>
<reference evidence="1" key="1">
    <citation type="journal article" date="2023" name="Mol. Phylogenet. Evol.">
        <title>Genome-scale phylogeny and comparative genomics of the fungal order Sordariales.</title>
        <authorList>
            <person name="Hensen N."/>
            <person name="Bonometti L."/>
            <person name="Westerberg I."/>
            <person name="Brannstrom I.O."/>
            <person name="Guillou S."/>
            <person name="Cros-Aarteil S."/>
            <person name="Calhoun S."/>
            <person name="Haridas S."/>
            <person name="Kuo A."/>
            <person name="Mondo S."/>
            <person name="Pangilinan J."/>
            <person name="Riley R."/>
            <person name="LaButti K."/>
            <person name="Andreopoulos B."/>
            <person name="Lipzen A."/>
            <person name="Chen C."/>
            <person name="Yan M."/>
            <person name="Daum C."/>
            <person name="Ng V."/>
            <person name="Clum A."/>
            <person name="Steindorff A."/>
            <person name="Ohm R.A."/>
            <person name="Martin F."/>
            <person name="Silar P."/>
            <person name="Natvig D.O."/>
            <person name="Lalanne C."/>
            <person name="Gautier V."/>
            <person name="Ament-Velasquez S.L."/>
            <person name="Kruys A."/>
            <person name="Hutchinson M.I."/>
            <person name="Powell A.J."/>
            <person name="Barry K."/>
            <person name="Miller A.N."/>
            <person name="Grigoriev I.V."/>
            <person name="Debuchy R."/>
            <person name="Gladieux P."/>
            <person name="Hiltunen Thoren M."/>
            <person name="Johannesson H."/>
        </authorList>
    </citation>
    <scope>NUCLEOTIDE SEQUENCE</scope>
    <source>
        <strain evidence="1">CBS 118394</strain>
    </source>
</reference>
<gene>
    <name evidence="1" type="ORF">B0H66DRAFT_639234</name>
</gene>
<comment type="caution">
    <text evidence="1">The sequence shown here is derived from an EMBL/GenBank/DDBJ whole genome shotgun (WGS) entry which is preliminary data.</text>
</comment>
<sequence>MIAQGPNSPVLAVSSSVSVCNNRFQQTLTFHRSASAHEQKNQLNVNLQNNCCSSTITSMKYLLALAALAITAFAAPGEIYPAPCGRSVPSGRCTTEPACLQKGGFYVQRDCSFYNVGDVGCCYNIPE</sequence>
<evidence type="ECO:0000313" key="1">
    <source>
        <dbReference type="EMBL" id="KAK3322899.1"/>
    </source>
</evidence>